<dbReference type="Proteomes" id="UP000054988">
    <property type="component" value="Unassembled WGS sequence"/>
</dbReference>
<protein>
    <submittedName>
        <fullName evidence="1">Uncharacterized protein</fullName>
    </submittedName>
</protein>
<evidence type="ECO:0000313" key="1">
    <source>
        <dbReference type="EMBL" id="KTB47289.1"/>
    </source>
</evidence>
<gene>
    <name evidence="1" type="ORF">WG66_133</name>
</gene>
<sequence>MFILDWLQLFQSSIEQLIIWDGKQNSIHPQCWQWFGHTITYTNLHVNSCDPAKDMPVPHSDEDSPMDTFNYHSQFGLHDQSDSAFEPSVFCRPFFHNTSDALCTLAVPASLPQLPAVCDFFNWQPNQDTFDELHWYAHYMQQVLMDLVTLWPRTNSPVPTLLASVPSSNYIGLVLHAQV</sequence>
<accession>A0A0W0GFD8</accession>
<comment type="caution">
    <text evidence="1">The sequence shown here is derived from an EMBL/GenBank/DDBJ whole genome shotgun (WGS) entry which is preliminary data.</text>
</comment>
<name>A0A0W0GFD8_MONRR</name>
<dbReference type="AlphaFoldDB" id="A0A0W0GFD8"/>
<reference evidence="1 2" key="1">
    <citation type="submission" date="2015-12" db="EMBL/GenBank/DDBJ databases">
        <title>Draft genome sequence of Moniliophthora roreri, the causal agent of frosty pod rot of cacao.</title>
        <authorList>
            <person name="Aime M.C."/>
            <person name="Diaz-Valderrama J.R."/>
            <person name="Kijpornyongpan T."/>
            <person name="Phillips-Mora W."/>
        </authorList>
    </citation>
    <scope>NUCLEOTIDE SEQUENCE [LARGE SCALE GENOMIC DNA]</scope>
    <source>
        <strain evidence="1 2">MCA 2952</strain>
    </source>
</reference>
<dbReference type="EMBL" id="LATX01000063">
    <property type="protein sequence ID" value="KTB47289.1"/>
    <property type="molecule type" value="Genomic_DNA"/>
</dbReference>
<organism evidence="1 2">
    <name type="scientific">Moniliophthora roreri</name>
    <name type="common">Frosty pod rot fungus</name>
    <name type="synonym">Monilia roreri</name>
    <dbReference type="NCBI Taxonomy" id="221103"/>
    <lineage>
        <taxon>Eukaryota</taxon>
        <taxon>Fungi</taxon>
        <taxon>Dikarya</taxon>
        <taxon>Basidiomycota</taxon>
        <taxon>Agaricomycotina</taxon>
        <taxon>Agaricomycetes</taxon>
        <taxon>Agaricomycetidae</taxon>
        <taxon>Agaricales</taxon>
        <taxon>Marasmiineae</taxon>
        <taxon>Marasmiaceae</taxon>
        <taxon>Moniliophthora</taxon>
    </lineage>
</organism>
<proteinExistence type="predicted"/>
<evidence type="ECO:0000313" key="2">
    <source>
        <dbReference type="Proteomes" id="UP000054988"/>
    </source>
</evidence>